<dbReference type="CDD" id="cd12914">
    <property type="entry name" value="PDC1_DGC_like"/>
    <property type="match status" value="1"/>
</dbReference>
<proteinExistence type="predicted"/>
<accession>A0ABY1Q1A9</accession>
<dbReference type="SUPFAM" id="SSF55073">
    <property type="entry name" value="Nucleotide cyclase"/>
    <property type="match status" value="1"/>
</dbReference>
<sequence length="741" mass="80605">MDGLSPPAQQDRKPSPGSRHAGWLVACLALACVLLLALDGWSVWRSHERRVQEAGRAAGNMAQAVARHADDTITAADLALAFVVRRVEGDLDRDDFFGDLGEALAARATSLPQVAELFVFDDAGGWVANSLRVMPRDANSASAPFFIHHRDNSGLEAYIGPPVKSRINGEWVMTVSRRISRPDGSFAGVAAATIPLSYLRDFYAGLDLGPSGVVGLLRDSGALLMRHPFVETAADADASQSALFRAYLRRPAQGLLRDRSPVDGIERLYAYRHSERYPLVITAALSYDALLAPWIEEALLHGAVVLVLALLAAAGAAGHLLQRRRLRLLAQRHRASEMRLVDLANNLPLMALRLDAGHKLDFCNAASRAWLDIAPGPARSMHLADAAGPVLYAQWRPMLERALAGERVDFDCVALMHGQAHDLRMVCMPDRGHDGSVQGVVMLGSDITGLKAGERRMQSIAANTPALVAFVDRDQRFSYTNGHGEASPGINAEHMVGRTVQELYGGTVYSLLEAHVRAALAGERAQFDYSIDQGGERRVLHNVYIPECDAAGRVIGFTMLTDDVTMFKEAEQKLSRLARFDALTGLPNRSQLSERLADALRRSDRSGRALALIRLDIHGFREINDVLGHLGGDAVLKEVAARLVRNCRTTDMAARLGDDEFAILMEGLGEPEESQLVAAKLMEALSRPFEIANQTQHLAFTAGIALRVAEAVDADTLLRRAGDALRKARQDARSRAAELVD</sequence>
<dbReference type="Pfam" id="PF00990">
    <property type="entry name" value="GGDEF"/>
    <property type="match status" value="1"/>
</dbReference>
<feature type="transmembrane region" description="Helical" evidence="1">
    <location>
        <begin position="301"/>
        <end position="321"/>
    </location>
</feature>
<dbReference type="SMART" id="SM00091">
    <property type="entry name" value="PAS"/>
    <property type="match status" value="2"/>
</dbReference>
<evidence type="ECO:0000313" key="5">
    <source>
        <dbReference type="Proteomes" id="UP001158049"/>
    </source>
</evidence>
<dbReference type="Gene3D" id="3.30.450.20">
    <property type="entry name" value="PAS domain"/>
    <property type="match status" value="4"/>
</dbReference>
<evidence type="ECO:0000259" key="2">
    <source>
        <dbReference type="PROSITE" id="PS50113"/>
    </source>
</evidence>
<dbReference type="InterPro" id="IPR013656">
    <property type="entry name" value="PAS_4"/>
</dbReference>
<feature type="domain" description="GGDEF" evidence="3">
    <location>
        <begin position="608"/>
        <end position="741"/>
    </location>
</feature>
<reference evidence="4 5" key="1">
    <citation type="submission" date="2017-05" db="EMBL/GenBank/DDBJ databases">
        <authorList>
            <person name="Varghese N."/>
            <person name="Submissions S."/>
        </authorList>
    </citation>
    <scope>NUCLEOTIDE SEQUENCE [LARGE SCALE GENOMIC DNA]</scope>
    <source>
        <strain evidence="4 5">DSM 26001</strain>
    </source>
</reference>
<keyword evidence="1" id="KW-0472">Membrane</keyword>
<organism evidence="4 5">
    <name type="scientific">Noviherbaspirillum suwonense</name>
    <dbReference type="NCBI Taxonomy" id="1224511"/>
    <lineage>
        <taxon>Bacteria</taxon>
        <taxon>Pseudomonadati</taxon>
        <taxon>Pseudomonadota</taxon>
        <taxon>Betaproteobacteria</taxon>
        <taxon>Burkholderiales</taxon>
        <taxon>Oxalobacteraceae</taxon>
        <taxon>Noviherbaspirillum</taxon>
    </lineage>
</organism>
<dbReference type="InterPro" id="IPR035965">
    <property type="entry name" value="PAS-like_dom_sf"/>
</dbReference>
<keyword evidence="5" id="KW-1185">Reference proteome</keyword>
<dbReference type="InterPro" id="IPR029787">
    <property type="entry name" value="Nucleotide_cyclase"/>
</dbReference>
<dbReference type="InterPro" id="IPR052163">
    <property type="entry name" value="DGC-Regulatory_Protein"/>
</dbReference>
<dbReference type="Proteomes" id="UP001158049">
    <property type="component" value="Unassembled WGS sequence"/>
</dbReference>
<dbReference type="PROSITE" id="PS50887">
    <property type="entry name" value="GGDEF"/>
    <property type="match status" value="1"/>
</dbReference>
<dbReference type="SMART" id="SM00267">
    <property type="entry name" value="GGDEF"/>
    <property type="match status" value="1"/>
</dbReference>
<feature type="domain" description="PAC" evidence="2">
    <location>
        <begin position="523"/>
        <end position="576"/>
    </location>
</feature>
<dbReference type="EMBL" id="FXUL01000004">
    <property type="protein sequence ID" value="SMP55012.1"/>
    <property type="molecule type" value="Genomic_DNA"/>
</dbReference>
<dbReference type="Pfam" id="PF22588">
    <property type="entry name" value="dCache_1_like"/>
    <property type="match status" value="1"/>
</dbReference>
<evidence type="ECO:0000313" key="4">
    <source>
        <dbReference type="EMBL" id="SMP55012.1"/>
    </source>
</evidence>
<dbReference type="SUPFAM" id="SSF55785">
    <property type="entry name" value="PYP-like sensor domain (PAS domain)"/>
    <property type="match status" value="2"/>
</dbReference>
<dbReference type="InterPro" id="IPR043128">
    <property type="entry name" value="Rev_trsase/Diguanyl_cyclase"/>
</dbReference>
<evidence type="ECO:0000259" key="3">
    <source>
        <dbReference type="PROSITE" id="PS50887"/>
    </source>
</evidence>
<dbReference type="RefSeq" id="WP_283441677.1">
    <property type="nucleotide sequence ID" value="NZ_FXUL01000004.1"/>
</dbReference>
<dbReference type="Gene3D" id="3.30.70.270">
    <property type="match status" value="1"/>
</dbReference>
<dbReference type="PANTHER" id="PTHR46663:SF2">
    <property type="entry name" value="GGDEF DOMAIN-CONTAINING PROTEIN"/>
    <property type="match status" value="1"/>
</dbReference>
<feature type="transmembrane region" description="Helical" evidence="1">
    <location>
        <begin position="20"/>
        <end position="41"/>
    </location>
</feature>
<gene>
    <name evidence="4" type="ORF">SAMN06295970_104109</name>
</gene>
<dbReference type="InterPro" id="IPR000160">
    <property type="entry name" value="GGDEF_dom"/>
</dbReference>
<evidence type="ECO:0000256" key="1">
    <source>
        <dbReference type="SAM" id="Phobius"/>
    </source>
</evidence>
<dbReference type="NCBIfam" id="TIGR00254">
    <property type="entry name" value="GGDEF"/>
    <property type="match status" value="1"/>
</dbReference>
<protein>
    <submittedName>
        <fullName evidence="4">PAS domain S-box-containing protein/diguanylate cyclase (GGDEF) domain-containing protein</fullName>
    </submittedName>
</protein>
<dbReference type="CDD" id="cd12915">
    <property type="entry name" value="PDC2_DGC_like"/>
    <property type="match status" value="1"/>
</dbReference>
<keyword evidence="1" id="KW-1133">Transmembrane helix</keyword>
<dbReference type="PANTHER" id="PTHR46663">
    <property type="entry name" value="DIGUANYLATE CYCLASE DGCT-RELATED"/>
    <property type="match status" value="1"/>
</dbReference>
<name>A0ABY1Q1A9_9BURK</name>
<dbReference type="CDD" id="cd01949">
    <property type="entry name" value="GGDEF"/>
    <property type="match status" value="1"/>
</dbReference>
<dbReference type="InterPro" id="IPR000014">
    <property type="entry name" value="PAS"/>
</dbReference>
<dbReference type="PROSITE" id="PS50113">
    <property type="entry name" value="PAC"/>
    <property type="match status" value="1"/>
</dbReference>
<keyword evidence="1" id="KW-0812">Transmembrane</keyword>
<comment type="caution">
    <text evidence="4">The sequence shown here is derived from an EMBL/GenBank/DDBJ whole genome shotgun (WGS) entry which is preliminary data.</text>
</comment>
<dbReference type="InterPro" id="IPR000700">
    <property type="entry name" value="PAS-assoc_C"/>
</dbReference>
<dbReference type="Pfam" id="PF08448">
    <property type="entry name" value="PAS_4"/>
    <property type="match status" value="2"/>
</dbReference>
<dbReference type="InterPro" id="IPR054327">
    <property type="entry name" value="His-kinase-like_sensor"/>
</dbReference>
<dbReference type="NCBIfam" id="TIGR00229">
    <property type="entry name" value="sensory_box"/>
    <property type="match status" value="1"/>
</dbReference>